<feature type="domain" description="Sialidase" evidence="4">
    <location>
        <begin position="68"/>
        <end position="350"/>
    </location>
</feature>
<evidence type="ECO:0000256" key="1">
    <source>
        <dbReference type="ARBA" id="ARBA00022801"/>
    </source>
</evidence>
<dbReference type="Proteomes" id="UP000295662">
    <property type="component" value="Unassembled WGS sequence"/>
</dbReference>
<proteinExistence type="predicted"/>
<dbReference type="PANTHER" id="PTHR31988:SF19">
    <property type="entry name" value="9-O-ACETYL-N-ACETYLNEURAMINIC ACID DEACETYLASE-RELATED"/>
    <property type="match status" value="1"/>
</dbReference>
<evidence type="ECO:0000313" key="5">
    <source>
        <dbReference type="EMBL" id="TDU66490.1"/>
    </source>
</evidence>
<evidence type="ECO:0000259" key="3">
    <source>
        <dbReference type="Pfam" id="PF03629"/>
    </source>
</evidence>
<dbReference type="SUPFAM" id="SSF52266">
    <property type="entry name" value="SGNH hydrolase"/>
    <property type="match status" value="1"/>
</dbReference>
<dbReference type="InterPro" id="IPR036278">
    <property type="entry name" value="Sialidase_sf"/>
</dbReference>
<dbReference type="AlphaFoldDB" id="A0A4R7RM72"/>
<dbReference type="PANTHER" id="PTHR31988">
    <property type="entry name" value="ESTERASE, PUTATIVE (DUF303)-RELATED"/>
    <property type="match status" value="1"/>
</dbReference>
<protein>
    <submittedName>
        <fullName evidence="5">BNR repeat protein</fullName>
    </submittedName>
</protein>
<keyword evidence="1" id="KW-0378">Hydrolase</keyword>
<evidence type="ECO:0000313" key="6">
    <source>
        <dbReference type="Proteomes" id="UP000295662"/>
    </source>
</evidence>
<dbReference type="Pfam" id="PF13088">
    <property type="entry name" value="BNR_2"/>
    <property type="match status" value="1"/>
</dbReference>
<dbReference type="Pfam" id="PF03629">
    <property type="entry name" value="SASA"/>
    <property type="match status" value="1"/>
</dbReference>
<accession>A0A4R7RM72</accession>
<sequence length="648" mass="70463">MAGRGRFDKPMMCRFLLAAVLSVSSVSAVSAQAPAFPQANVLLNPGKGYDDVSRVWQGIPGIERAPKGRLWVTWYSGDEGEGAIGNYALVATSGDDGKHWSKPVVAIEGNKGTKIGDPIPWVDPKGRLWVFYNQLTAKTETSPTIRGTCAIRCDDPDSAKPTWSEPFLVAEDGILFGKPIVRAGGGWLAPFFLMGNQAGRPETCTLLSSNEGETWEWHGGTSIPEDLRNFSEATLAQRKDGSIWTVIRTTKGLYESTSTDGGKTWSDAIAMPAYEGPSTRACMMKLASGAFMLIYHDAKKNENGAYPRTRLMAWLSDDEGRTWPHKVMVDERSSVSYPDAIQAPDGRIYITYDHGRYNAGEKEVLVAIISEADIRAGKITSAGSAQRLLVSRALGYGNHSDIRTENDLATKLPPKEKLDLYLLIGQSNMAGRGLLDTEKSVSKLRVLKFSPNNKWTYGVEPLHYDKPAAVGAGLGMSFAREMADANRGVTVGVIPCAVGGTPLERWVKGGDLYAQALERARLAMKDGTLKGILWHQGEGDSGDEGKSKSYADRLAKMIVDLRADLGAGEVPFVAGKLGEFLAMETKTQTPCYWPLVNEQIASIPSRVAKTAVVESTGLKDKGDKVHFDTPSLRTFGVRYAEAMKLLQK</sequence>
<feature type="signal peptide" evidence="2">
    <location>
        <begin position="1"/>
        <end position="31"/>
    </location>
</feature>
<feature type="chain" id="PRO_5020354408" evidence="2">
    <location>
        <begin position="32"/>
        <end position="648"/>
    </location>
</feature>
<dbReference type="InterPro" id="IPR011040">
    <property type="entry name" value="Sialidase"/>
</dbReference>
<reference evidence="5 6" key="1">
    <citation type="submission" date="2019-03" db="EMBL/GenBank/DDBJ databases">
        <title>Genomic Encyclopedia of Archaeal and Bacterial Type Strains, Phase II (KMG-II): from individual species to whole genera.</title>
        <authorList>
            <person name="Goeker M."/>
        </authorList>
    </citation>
    <scope>NUCLEOTIDE SEQUENCE [LARGE SCALE GENOMIC DNA]</scope>
    <source>
        <strain evidence="5 6">ATCC 25309</strain>
    </source>
</reference>
<dbReference type="InterPro" id="IPR036514">
    <property type="entry name" value="SGNH_hydro_sf"/>
</dbReference>
<comment type="caution">
    <text evidence="5">The sequence shown here is derived from an EMBL/GenBank/DDBJ whole genome shotgun (WGS) entry which is preliminary data.</text>
</comment>
<dbReference type="Gene3D" id="3.40.50.1110">
    <property type="entry name" value="SGNH hydrolase"/>
    <property type="match status" value="1"/>
</dbReference>
<keyword evidence="2" id="KW-0732">Signal</keyword>
<keyword evidence="6" id="KW-1185">Reference proteome</keyword>
<dbReference type="InterPro" id="IPR005181">
    <property type="entry name" value="SASA"/>
</dbReference>
<gene>
    <name evidence="5" type="ORF">EI77_03585</name>
</gene>
<dbReference type="SUPFAM" id="SSF50939">
    <property type="entry name" value="Sialidases"/>
    <property type="match status" value="1"/>
</dbReference>
<dbReference type="CDD" id="cd15482">
    <property type="entry name" value="Sialidase_non-viral"/>
    <property type="match status" value="1"/>
</dbReference>
<dbReference type="GO" id="GO:0016788">
    <property type="term" value="F:hydrolase activity, acting on ester bonds"/>
    <property type="evidence" value="ECO:0007669"/>
    <property type="project" value="UniProtKB-ARBA"/>
</dbReference>
<organism evidence="5 6">
    <name type="scientific">Prosthecobacter fusiformis</name>
    <dbReference type="NCBI Taxonomy" id="48464"/>
    <lineage>
        <taxon>Bacteria</taxon>
        <taxon>Pseudomonadati</taxon>
        <taxon>Verrucomicrobiota</taxon>
        <taxon>Verrucomicrobiia</taxon>
        <taxon>Verrucomicrobiales</taxon>
        <taxon>Verrucomicrobiaceae</taxon>
        <taxon>Prosthecobacter</taxon>
    </lineage>
</organism>
<evidence type="ECO:0000259" key="4">
    <source>
        <dbReference type="Pfam" id="PF13088"/>
    </source>
</evidence>
<dbReference type="InterPro" id="IPR052940">
    <property type="entry name" value="Carb_Esterase_6"/>
</dbReference>
<dbReference type="EMBL" id="SOCA01000008">
    <property type="protein sequence ID" value="TDU66490.1"/>
    <property type="molecule type" value="Genomic_DNA"/>
</dbReference>
<feature type="domain" description="Sialate O-acetylesterase" evidence="3">
    <location>
        <begin position="418"/>
        <end position="643"/>
    </location>
</feature>
<name>A0A4R7RM72_9BACT</name>
<dbReference type="Gene3D" id="2.120.10.10">
    <property type="match status" value="1"/>
</dbReference>
<dbReference type="OrthoDB" id="41724at2"/>
<evidence type="ECO:0000256" key="2">
    <source>
        <dbReference type="SAM" id="SignalP"/>
    </source>
</evidence>